<dbReference type="GO" id="GO:0005773">
    <property type="term" value="C:vacuole"/>
    <property type="evidence" value="ECO:0007669"/>
    <property type="project" value="TreeGrafter"/>
</dbReference>
<keyword evidence="3" id="KW-0964">Secreted</keyword>
<dbReference type="EC" id="3.4.16.-" evidence="10"/>
<dbReference type="PANTHER" id="PTHR11802">
    <property type="entry name" value="SERINE PROTEASE FAMILY S10 SERINE CARBOXYPEPTIDASE"/>
    <property type="match status" value="1"/>
</dbReference>
<accession>A0AAN7F699</accession>
<dbReference type="InterPro" id="IPR029058">
    <property type="entry name" value="AB_hydrolase_fold"/>
</dbReference>
<proteinExistence type="inferred from homology"/>
<dbReference type="InterPro" id="IPR033124">
    <property type="entry name" value="Ser_caboxypep_his_AS"/>
</dbReference>
<dbReference type="EMBL" id="JAXUIC010000006">
    <property type="protein sequence ID" value="KAK4586412.1"/>
    <property type="molecule type" value="Genomic_DNA"/>
</dbReference>
<dbReference type="Gene3D" id="3.40.50.1820">
    <property type="entry name" value="alpha/beta hydrolase"/>
    <property type="match status" value="1"/>
</dbReference>
<dbReference type="SUPFAM" id="SSF53474">
    <property type="entry name" value="alpha/beta-Hydrolases"/>
    <property type="match status" value="1"/>
</dbReference>
<keyword evidence="7 10" id="KW-0378">Hydrolase</keyword>
<dbReference type="Pfam" id="PF00450">
    <property type="entry name" value="Peptidase_S10"/>
    <property type="match status" value="1"/>
</dbReference>
<reference evidence="12 13" key="1">
    <citation type="journal article" date="2023" name="G3 (Bethesda)">
        <title>A haplotype-resolved chromosome-scale genome for Quercus rubra L. provides insights into the genetics of adaptive traits for red oak species.</title>
        <authorList>
            <person name="Kapoor B."/>
            <person name="Jenkins J."/>
            <person name="Schmutz J."/>
            <person name="Zhebentyayeva T."/>
            <person name="Kuelheim C."/>
            <person name="Coggeshall M."/>
            <person name="Heim C."/>
            <person name="Lasky J.R."/>
            <person name="Leites L."/>
            <person name="Islam-Faridi N."/>
            <person name="Romero-Severson J."/>
            <person name="DeLeo V.L."/>
            <person name="Lucas S.M."/>
            <person name="Lazic D."/>
            <person name="Gailing O."/>
            <person name="Carlson J."/>
            <person name="Staton M."/>
        </authorList>
    </citation>
    <scope>NUCLEOTIDE SEQUENCE [LARGE SCALE GENOMIC DNA]</scope>
    <source>
        <strain evidence="12">Pseudo-F2</strain>
    </source>
</reference>
<feature type="signal peptide" evidence="11">
    <location>
        <begin position="1"/>
        <end position="37"/>
    </location>
</feature>
<dbReference type="GO" id="GO:0006508">
    <property type="term" value="P:proteolysis"/>
    <property type="evidence" value="ECO:0007669"/>
    <property type="project" value="UniProtKB-KW"/>
</dbReference>
<dbReference type="InterPro" id="IPR018202">
    <property type="entry name" value="Ser_caboxypep_ser_AS"/>
</dbReference>
<keyword evidence="13" id="KW-1185">Reference proteome</keyword>
<keyword evidence="5 10" id="KW-0645">Protease</keyword>
<evidence type="ECO:0000313" key="12">
    <source>
        <dbReference type="EMBL" id="KAK4586412.1"/>
    </source>
</evidence>
<gene>
    <name evidence="12" type="ORF">RGQ29_023523</name>
</gene>
<dbReference type="PANTHER" id="PTHR11802:SF235">
    <property type="entry name" value="SERINE CARBOXYPEPTIDASE-LIKE 33"/>
    <property type="match status" value="1"/>
</dbReference>
<keyword evidence="4 10" id="KW-0121">Carboxypeptidase</keyword>
<evidence type="ECO:0000256" key="10">
    <source>
        <dbReference type="RuleBase" id="RU361156"/>
    </source>
</evidence>
<sequence>MQKIGTKMANPSSKKCLFLSLLSMFLFLQCMTTCIKASQEEYPKSQESDRVINLPGQPTSPSISQFSGYINVNQHHGRALFYWFFQAQSQWSNKPLLLWLNGGPGCSSVGYGAAAELGPLRVNKNGVGLHFNKYAWNKEANLLFVESPVGVGFSYTNTSSDFTKLDDGFVAEDAYNFLVNWLQRFPQFKTHDFFIAGESYAGHYVPQLAELVYDRNKDTSKYLKINLKGFIVGNPETDDYYDYKGLLEYAWSHTVVTDQHYDKAKQVCDFKSPNWSSECNIVMNQLFEKYNEIDIYNIYAPKCLTNSTSSLAHSSDSVNSLAKVSDYRLRRMRIFGGYDPCFSDYIEEYFNREDVQSSLHASIKGRTTNVKWKVCNGSILAEYNDTVFSILPIYTKLSKGGLKIWVYSGDADGRVPVLGSRYCIEALGLSLKSPWRSWYHNHQVGGRMVEYEGLTFVTVRGAGHLVPLNKPSEALSLIHSFLTGEPLPAHA</sequence>
<evidence type="ECO:0000256" key="6">
    <source>
        <dbReference type="ARBA" id="ARBA00022729"/>
    </source>
</evidence>
<evidence type="ECO:0000313" key="13">
    <source>
        <dbReference type="Proteomes" id="UP001324115"/>
    </source>
</evidence>
<evidence type="ECO:0000256" key="3">
    <source>
        <dbReference type="ARBA" id="ARBA00022525"/>
    </source>
</evidence>
<evidence type="ECO:0000256" key="2">
    <source>
        <dbReference type="ARBA" id="ARBA00009431"/>
    </source>
</evidence>
<dbReference type="PROSITE" id="PS00131">
    <property type="entry name" value="CARBOXYPEPT_SER_SER"/>
    <property type="match status" value="1"/>
</dbReference>
<keyword evidence="6 11" id="KW-0732">Signal</keyword>
<dbReference type="Proteomes" id="UP001324115">
    <property type="component" value="Unassembled WGS sequence"/>
</dbReference>
<evidence type="ECO:0000256" key="11">
    <source>
        <dbReference type="SAM" id="SignalP"/>
    </source>
</evidence>
<organism evidence="12 13">
    <name type="scientific">Quercus rubra</name>
    <name type="common">Northern red oak</name>
    <name type="synonym">Quercus borealis</name>
    <dbReference type="NCBI Taxonomy" id="3512"/>
    <lineage>
        <taxon>Eukaryota</taxon>
        <taxon>Viridiplantae</taxon>
        <taxon>Streptophyta</taxon>
        <taxon>Embryophyta</taxon>
        <taxon>Tracheophyta</taxon>
        <taxon>Spermatophyta</taxon>
        <taxon>Magnoliopsida</taxon>
        <taxon>eudicotyledons</taxon>
        <taxon>Gunneridae</taxon>
        <taxon>Pentapetalae</taxon>
        <taxon>rosids</taxon>
        <taxon>fabids</taxon>
        <taxon>Fagales</taxon>
        <taxon>Fagaceae</taxon>
        <taxon>Quercus</taxon>
    </lineage>
</organism>
<evidence type="ECO:0000256" key="7">
    <source>
        <dbReference type="ARBA" id="ARBA00022801"/>
    </source>
</evidence>
<comment type="similarity">
    <text evidence="2 10">Belongs to the peptidase S10 family.</text>
</comment>
<dbReference type="PRINTS" id="PR00724">
    <property type="entry name" value="CRBOXYPTASEC"/>
</dbReference>
<dbReference type="GO" id="GO:0005576">
    <property type="term" value="C:extracellular region"/>
    <property type="evidence" value="ECO:0007669"/>
    <property type="project" value="UniProtKB-SubCell"/>
</dbReference>
<evidence type="ECO:0000256" key="8">
    <source>
        <dbReference type="ARBA" id="ARBA00023157"/>
    </source>
</evidence>
<comment type="caution">
    <text evidence="12">The sequence shown here is derived from an EMBL/GenBank/DDBJ whole genome shotgun (WGS) entry which is preliminary data.</text>
</comment>
<protein>
    <recommendedName>
        <fullName evidence="10">Carboxypeptidase</fullName>
        <ecNumber evidence="10">3.4.16.-</ecNumber>
    </recommendedName>
</protein>
<dbReference type="FunFam" id="3.40.50.1820:FF:000013">
    <property type="entry name" value="Carboxypeptidase"/>
    <property type="match status" value="1"/>
</dbReference>
<name>A0AAN7F699_QUERU</name>
<keyword evidence="8" id="KW-1015">Disulfide bond</keyword>
<dbReference type="AlphaFoldDB" id="A0AAN7F699"/>
<dbReference type="Gene3D" id="6.10.250.940">
    <property type="match status" value="1"/>
</dbReference>
<dbReference type="Gene3D" id="3.40.50.11320">
    <property type="match status" value="1"/>
</dbReference>
<feature type="chain" id="PRO_5042914167" description="Carboxypeptidase" evidence="11">
    <location>
        <begin position="38"/>
        <end position="491"/>
    </location>
</feature>
<dbReference type="FunFam" id="3.40.50.11320:FF:000001">
    <property type="entry name" value="Carboxypeptidase"/>
    <property type="match status" value="1"/>
</dbReference>
<keyword evidence="9" id="KW-0325">Glycoprotein</keyword>
<comment type="subcellular location">
    <subcellularLocation>
        <location evidence="1">Secreted</location>
    </subcellularLocation>
</comment>
<evidence type="ECO:0000256" key="9">
    <source>
        <dbReference type="ARBA" id="ARBA00023180"/>
    </source>
</evidence>
<evidence type="ECO:0000256" key="1">
    <source>
        <dbReference type="ARBA" id="ARBA00004613"/>
    </source>
</evidence>
<dbReference type="InterPro" id="IPR001563">
    <property type="entry name" value="Peptidase_S10"/>
</dbReference>
<evidence type="ECO:0000256" key="5">
    <source>
        <dbReference type="ARBA" id="ARBA00022670"/>
    </source>
</evidence>
<evidence type="ECO:0000256" key="4">
    <source>
        <dbReference type="ARBA" id="ARBA00022645"/>
    </source>
</evidence>
<dbReference type="PROSITE" id="PS00560">
    <property type="entry name" value="CARBOXYPEPT_SER_HIS"/>
    <property type="match status" value="1"/>
</dbReference>
<dbReference type="GO" id="GO:0004185">
    <property type="term" value="F:serine-type carboxypeptidase activity"/>
    <property type="evidence" value="ECO:0007669"/>
    <property type="project" value="UniProtKB-UniRule"/>
</dbReference>